<gene>
    <name evidence="3" type="ORF">LLUT_LOCUS14240</name>
</gene>
<dbReference type="SUPFAM" id="SSF53182">
    <property type="entry name" value="Pyrrolidone carboxyl peptidase (pyroglutamate aminopeptidase)"/>
    <property type="match status" value="1"/>
</dbReference>
<dbReference type="Proteomes" id="UP001497480">
    <property type="component" value="Unassembled WGS sequence"/>
</dbReference>
<dbReference type="Pfam" id="PF01535">
    <property type="entry name" value="PPR"/>
    <property type="match status" value="2"/>
</dbReference>
<protein>
    <recommendedName>
        <fullName evidence="5">Pentatricopeptide repeat-containing protein</fullName>
    </recommendedName>
</protein>
<feature type="repeat" description="PPR" evidence="2">
    <location>
        <begin position="391"/>
        <end position="425"/>
    </location>
</feature>
<dbReference type="GO" id="GO:0003723">
    <property type="term" value="F:RNA binding"/>
    <property type="evidence" value="ECO:0007669"/>
    <property type="project" value="InterPro"/>
</dbReference>
<dbReference type="Gene3D" id="3.40.630.20">
    <property type="entry name" value="Peptidase C15, pyroglutamyl peptidase I-like"/>
    <property type="match status" value="1"/>
</dbReference>
<comment type="caution">
    <text evidence="3">The sequence shown here is derived from an EMBL/GenBank/DDBJ whole genome shotgun (WGS) entry which is preliminary data.</text>
</comment>
<evidence type="ECO:0000313" key="3">
    <source>
        <dbReference type="EMBL" id="CAL0313180.1"/>
    </source>
</evidence>
<reference evidence="3 4" key="1">
    <citation type="submission" date="2024-03" db="EMBL/GenBank/DDBJ databases">
        <authorList>
            <person name="Martinez-Hernandez J."/>
        </authorList>
    </citation>
    <scope>NUCLEOTIDE SEQUENCE [LARGE SCALE GENOMIC DNA]</scope>
</reference>
<dbReference type="PROSITE" id="PS51375">
    <property type="entry name" value="PPR"/>
    <property type="match status" value="4"/>
</dbReference>
<dbReference type="SUPFAM" id="SSF48452">
    <property type="entry name" value="TPR-like"/>
    <property type="match status" value="1"/>
</dbReference>
<feature type="repeat" description="PPR" evidence="2">
    <location>
        <begin position="493"/>
        <end position="527"/>
    </location>
</feature>
<dbReference type="InterPro" id="IPR036440">
    <property type="entry name" value="Peptidase_C15-like_sf"/>
</dbReference>
<dbReference type="Pfam" id="PF13041">
    <property type="entry name" value="PPR_2"/>
    <property type="match status" value="3"/>
</dbReference>
<evidence type="ECO:0000313" key="4">
    <source>
        <dbReference type="Proteomes" id="UP001497480"/>
    </source>
</evidence>
<organism evidence="3 4">
    <name type="scientific">Lupinus luteus</name>
    <name type="common">European yellow lupine</name>
    <dbReference type="NCBI Taxonomy" id="3873"/>
    <lineage>
        <taxon>Eukaryota</taxon>
        <taxon>Viridiplantae</taxon>
        <taxon>Streptophyta</taxon>
        <taxon>Embryophyta</taxon>
        <taxon>Tracheophyta</taxon>
        <taxon>Spermatophyta</taxon>
        <taxon>Magnoliopsida</taxon>
        <taxon>eudicotyledons</taxon>
        <taxon>Gunneridae</taxon>
        <taxon>Pentapetalae</taxon>
        <taxon>rosids</taxon>
        <taxon>fabids</taxon>
        <taxon>Fabales</taxon>
        <taxon>Fabaceae</taxon>
        <taxon>Papilionoideae</taxon>
        <taxon>50 kb inversion clade</taxon>
        <taxon>genistoids sensu lato</taxon>
        <taxon>core genistoids</taxon>
        <taxon>Genisteae</taxon>
        <taxon>Lupinus</taxon>
    </lineage>
</organism>
<feature type="repeat" description="PPR" evidence="2">
    <location>
        <begin position="596"/>
        <end position="630"/>
    </location>
</feature>
<accession>A0AAV1WUZ3</accession>
<dbReference type="PANTHER" id="PTHR47926:SF442">
    <property type="entry name" value="PUTATIVE-RELATED"/>
    <property type="match status" value="1"/>
</dbReference>
<dbReference type="AlphaFoldDB" id="A0AAV1WUZ3"/>
<keyword evidence="4" id="KW-1185">Reference proteome</keyword>
<evidence type="ECO:0000256" key="1">
    <source>
        <dbReference type="ARBA" id="ARBA00022737"/>
    </source>
</evidence>
<name>A0AAV1WUZ3_LUPLU</name>
<dbReference type="GO" id="GO:0009451">
    <property type="term" value="P:RNA modification"/>
    <property type="evidence" value="ECO:0007669"/>
    <property type="project" value="InterPro"/>
</dbReference>
<dbReference type="InterPro" id="IPR046960">
    <property type="entry name" value="PPR_At4g14850-like_plant"/>
</dbReference>
<dbReference type="Gene3D" id="1.25.40.10">
    <property type="entry name" value="Tetratricopeptide repeat domain"/>
    <property type="match status" value="4"/>
</dbReference>
<dbReference type="FunFam" id="1.25.40.10:FF:000090">
    <property type="entry name" value="Pentatricopeptide repeat-containing protein, chloroplastic"/>
    <property type="match status" value="1"/>
</dbReference>
<dbReference type="EMBL" id="CAXHTB010000010">
    <property type="protein sequence ID" value="CAL0313180.1"/>
    <property type="molecule type" value="Genomic_DNA"/>
</dbReference>
<keyword evidence="1" id="KW-0677">Repeat</keyword>
<dbReference type="PANTHER" id="PTHR47926">
    <property type="entry name" value="PENTATRICOPEPTIDE REPEAT-CONTAINING PROTEIN"/>
    <property type="match status" value="1"/>
</dbReference>
<dbReference type="InterPro" id="IPR011990">
    <property type="entry name" value="TPR-like_helical_dom_sf"/>
</dbReference>
<feature type="repeat" description="PPR" evidence="2">
    <location>
        <begin position="187"/>
        <end position="222"/>
    </location>
</feature>
<proteinExistence type="predicted"/>
<evidence type="ECO:0008006" key="5">
    <source>
        <dbReference type="Google" id="ProtNLM"/>
    </source>
</evidence>
<dbReference type="InterPro" id="IPR002885">
    <property type="entry name" value="PPR_rpt"/>
</dbReference>
<evidence type="ECO:0000256" key="2">
    <source>
        <dbReference type="PROSITE-ProRule" id="PRU00708"/>
    </source>
</evidence>
<sequence length="779" mass="86338">MGSEVTIHVTGFKKFGGVAENPTESIVNNLKGYVERRGLHAGVTLGTCTVLEVAGDCALQLSQTMESVISKTDDISNANVVWLHLGVNSGAQRFAIERQAANEATFLCPDELGWQPNQVPIVVEDGGISRKRERTQVLSFIKAMTTSNNSHIANYTVYTKNREIDALIKSNNLKSALEVFHNMSQRDAVTYNMLISGHRSCNGAPEQALSLYAEMGFHGIRETATTFSSVLSLCKNYGFYGEGVQVHCRVIKFGFLCNVFVGGALVDFYMHVGLSGVALELFDELPERNLALWNVVLCGLCDAKVEESFDFLYSKMVFEGVEPNEVTFCYLLKGCGNQRMLHEGKKFQGRILKMGLDGSNVFVANALVDFYSACRCLVGARKCFEAMPIEHVISWNSLVSVYLENGLLCDALELFTVMQLWRQRPSVRSLVAFLNLCSRNEEILLGKQVHCLVIKFGFDEGSVYVQSALIDMYGKCSDIKSSVAVFEWLPERTLECCNSLLTSLSHFGAIEDVIELFALMVDEGIRPDEVTFSTTLKALSVSASTSFMSSQLLHCFVFKSGLEGDGAVACSLMDAYSRCGHVELSHQIFETLNSPNAICFTSMINGYARNGMGKEGLAVLEAMIEKGLKPDSVTFLCALTGCNHSGLIEEGRIVFDTMQSVHGINPDRQHFSCMVDLLCRTGLLYEAEEFLLQAPVKRDAFMWSSLLRSCRVHKNEEVGTRAAQMLVELDHDDPAVWLQASNFYAEIGNFDESRQIREVGLARKMTREIGRSLIEINND</sequence>
<dbReference type="NCBIfam" id="TIGR00756">
    <property type="entry name" value="PPR"/>
    <property type="match status" value="2"/>
</dbReference>